<dbReference type="InterPro" id="IPR051466">
    <property type="entry name" value="D-amino_acid_metab_enzyme"/>
</dbReference>
<dbReference type="PANTHER" id="PTHR28004">
    <property type="entry name" value="ZGC:162816-RELATED"/>
    <property type="match status" value="1"/>
</dbReference>
<keyword evidence="2" id="KW-0413">Isomerase</keyword>
<name>A0AAJ2H2T5_9HYPH</name>
<evidence type="ECO:0000313" key="2">
    <source>
        <dbReference type="EMBL" id="MDR9778167.1"/>
    </source>
</evidence>
<reference evidence="2" key="1">
    <citation type="submission" date="2023-04" db="EMBL/GenBank/DDBJ databases">
        <title>Genomic characterization of faba bean (Vicia faba) microsymbionts in Mexican soils.</title>
        <authorList>
            <person name="Rivera Orduna F.N."/>
            <person name="Guevara-Luna J."/>
            <person name="Yan J."/>
            <person name="Arroyo-Herrera I."/>
            <person name="Li Y."/>
            <person name="Vasquez-Murrieta M.S."/>
            <person name="Wang E.T."/>
        </authorList>
    </citation>
    <scope>NUCLEOTIDE SEQUENCE</scope>
    <source>
        <strain evidence="2">CH26</strain>
    </source>
</reference>
<feature type="non-terminal residue" evidence="2">
    <location>
        <position position="1"/>
    </location>
</feature>
<protein>
    <submittedName>
        <fullName evidence="2">Alanine racemase</fullName>
        <ecNumber evidence="2">5.1.1.1</ecNumber>
    </submittedName>
</protein>
<dbReference type="GO" id="GO:0008784">
    <property type="term" value="F:alanine racemase activity"/>
    <property type="evidence" value="ECO:0007669"/>
    <property type="project" value="UniProtKB-EC"/>
</dbReference>
<feature type="non-terminal residue" evidence="2">
    <location>
        <position position="162"/>
    </location>
</feature>
<dbReference type="Gene3D" id="3.20.20.10">
    <property type="entry name" value="Alanine racemase"/>
    <property type="match status" value="1"/>
</dbReference>
<dbReference type="GO" id="GO:0036088">
    <property type="term" value="P:D-serine catabolic process"/>
    <property type="evidence" value="ECO:0007669"/>
    <property type="project" value="TreeGrafter"/>
</dbReference>
<dbReference type="Proteomes" id="UP001268610">
    <property type="component" value="Unassembled WGS sequence"/>
</dbReference>
<dbReference type="PANTHER" id="PTHR28004:SF2">
    <property type="entry name" value="D-SERINE DEHYDRATASE"/>
    <property type="match status" value="1"/>
</dbReference>
<proteinExistence type="predicted"/>
<gene>
    <name evidence="2" type="ORF">RJJ65_37150</name>
</gene>
<sequence length="162" mass="18413">HAAHLPLVLEQFPHADILLGKPMPVDALSHFYQQYPQHTRAAIQWLVDSLPRVQQYLTHAIESNLSLNISIEIDVGLHRGGMQSTQQLDELLQVIKQHPNQLTLSGLMGYDAHVSKIPRIIQSQHAAYQQSQHIYQQYISHIQQHLPSMYRDQLCFNGGGSP</sequence>
<accession>A0AAJ2H2T5</accession>
<dbReference type="InterPro" id="IPR001608">
    <property type="entry name" value="Ala_racemase_N"/>
</dbReference>
<comment type="caution">
    <text evidence="2">The sequence shown here is derived from an EMBL/GenBank/DDBJ whole genome shotgun (WGS) entry which is preliminary data.</text>
</comment>
<dbReference type="EMBL" id="JAVLSF010000533">
    <property type="protein sequence ID" value="MDR9778167.1"/>
    <property type="molecule type" value="Genomic_DNA"/>
</dbReference>
<organism evidence="2 3">
    <name type="scientific">Rhizobium hidalgonense</name>
    <dbReference type="NCBI Taxonomy" id="1538159"/>
    <lineage>
        <taxon>Bacteria</taxon>
        <taxon>Pseudomonadati</taxon>
        <taxon>Pseudomonadota</taxon>
        <taxon>Alphaproteobacteria</taxon>
        <taxon>Hyphomicrobiales</taxon>
        <taxon>Rhizobiaceae</taxon>
        <taxon>Rhizobium/Agrobacterium group</taxon>
        <taxon>Rhizobium</taxon>
    </lineage>
</organism>
<evidence type="ECO:0000313" key="3">
    <source>
        <dbReference type="Proteomes" id="UP001268610"/>
    </source>
</evidence>
<dbReference type="GO" id="GO:0008721">
    <property type="term" value="F:D-serine ammonia-lyase activity"/>
    <property type="evidence" value="ECO:0007669"/>
    <property type="project" value="TreeGrafter"/>
</dbReference>
<dbReference type="Pfam" id="PF01168">
    <property type="entry name" value="Ala_racemase_N"/>
    <property type="match status" value="1"/>
</dbReference>
<dbReference type="RefSeq" id="WP_310866285.1">
    <property type="nucleotide sequence ID" value="NZ_JAVLSF010000533.1"/>
</dbReference>
<dbReference type="AlphaFoldDB" id="A0AAJ2H2T5"/>
<feature type="domain" description="Alanine racemase N-terminal" evidence="1">
    <location>
        <begin position="34"/>
        <end position="131"/>
    </location>
</feature>
<dbReference type="SUPFAM" id="SSF51419">
    <property type="entry name" value="PLP-binding barrel"/>
    <property type="match status" value="1"/>
</dbReference>
<evidence type="ECO:0000259" key="1">
    <source>
        <dbReference type="Pfam" id="PF01168"/>
    </source>
</evidence>
<dbReference type="InterPro" id="IPR029066">
    <property type="entry name" value="PLP-binding_barrel"/>
</dbReference>
<dbReference type="EC" id="5.1.1.1" evidence="2"/>